<feature type="region of interest" description="Disordered" evidence="1">
    <location>
        <begin position="1"/>
        <end position="21"/>
    </location>
</feature>
<proteinExistence type="predicted"/>
<accession>X1QIH2</accession>
<dbReference type="AlphaFoldDB" id="X1QIH2"/>
<organism evidence="2">
    <name type="scientific">marine sediment metagenome</name>
    <dbReference type="NCBI Taxonomy" id="412755"/>
    <lineage>
        <taxon>unclassified sequences</taxon>
        <taxon>metagenomes</taxon>
        <taxon>ecological metagenomes</taxon>
    </lineage>
</organism>
<reference evidence="2" key="1">
    <citation type="journal article" date="2014" name="Front. Microbiol.">
        <title>High frequency of phylogenetically diverse reductive dehalogenase-homologous genes in deep subseafloor sedimentary metagenomes.</title>
        <authorList>
            <person name="Kawai M."/>
            <person name="Futagami T."/>
            <person name="Toyoda A."/>
            <person name="Takaki Y."/>
            <person name="Nishi S."/>
            <person name="Hori S."/>
            <person name="Arai W."/>
            <person name="Tsubouchi T."/>
            <person name="Morono Y."/>
            <person name="Uchiyama I."/>
            <person name="Ito T."/>
            <person name="Fujiyama A."/>
            <person name="Inagaki F."/>
            <person name="Takami H."/>
        </authorList>
    </citation>
    <scope>NUCLEOTIDE SEQUENCE</scope>
    <source>
        <strain evidence="2">Expedition CK06-06</strain>
    </source>
</reference>
<dbReference type="EMBL" id="BARV01033852">
    <property type="protein sequence ID" value="GAI54611.1"/>
    <property type="molecule type" value="Genomic_DNA"/>
</dbReference>
<name>X1QIH2_9ZZZZ</name>
<evidence type="ECO:0000256" key="1">
    <source>
        <dbReference type="SAM" id="MobiDB-lite"/>
    </source>
</evidence>
<gene>
    <name evidence="2" type="ORF">S06H3_53140</name>
</gene>
<sequence length="46" mass="4758">LTKGGEIDIGGNFEEPGDPSQMFLEGLATPEPGKGIQGRIARAESS</sequence>
<protein>
    <submittedName>
        <fullName evidence="2">Uncharacterized protein</fullName>
    </submittedName>
</protein>
<feature type="non-terminal residue" evidence="2">
    <location>
        <position position="1"/>
    </location>
</feature>
<comment type="caution">
    <text evidence="2">The sequence shown here is derived from an EMBL/GenBank/DDBJ whole genome shotgun (WGS) entry which is preliminary data.</text>
</comment>
<evidence type="ECO:0000313" key="2">
    <source>
        <dbReference type="EMBL" id="GAI54611.1"/>
    </source>
</evidence>